<dbReference type="EMBL" id="FCOX02000004">
    <property type="protein sequence ID" value="SAK53852.1"/>
    <property type="molecule type" value="Genomic_DNA"/>
</dbReference>
<dbReference type="AlphaFoldDB" id="A0A158A7N4"/>
<feature type="domain" description="NADP-dependent oxidoreductase" evidence="2">
    <location>
        <begin position="16"/>
        <end position="310"/>
    </location>
</feature>
<dbReference type="InterPro" id="IPR036812">
    <property type="entry name" value="NAD(P)_OxRdtase_dom_sf"/>
</dbReference>
<dbReference type="Proteomes" id="UP000071859">
    <property type="component" value="Unassembled WGS sequence"/>
</dbReference>
<dbReference type="SUPFAM" id="SSF51430">
    <property type="entry name" value="NAD(P)-linked oxidoreductase"/>
    <property type="match status" value="1"/>
</dbReference>
<dbReference type="Gene3D" id="3.20.20.100">
    <property type="entry name" value="NADP-dependent oxidoreductase domain"/>
    <property type="match status" value="1"/>
</dbReference>
<comment type="caution">
    <text evidence="3">The sequence shown here is derived from an EMBL/GenBank/DDBJ whole genome shotgun (WGS) entry which is preliminary data.</text>
</comment>
<name>A0A158A7N4_9BURK</name>
<dbReference type="PANTHER" id="PTHR43625">
    <property type="entry name" value="AFLATOXIN B1 ALDEHYDE REDUCTASE"/>
    <property type="match status" value="1"/>
</dbReference>
<evidence type="ECO:0000259" key="2">
    <source>
        <dbReference type="Pfam" id="PF00248"/>
    </source>
</evidence>
<accession>A0A158A7N4</accession>
<dbReference type="OrthoDB" id="5488419at2"/>
<keyword evidence="4" id="KW-1185">Reference proteome</keyword>
<dbReference type="CDD" id="cd19078">
    <property type="entry name" value="AKR_AKR13C1_2"/>
    <property type="match status" value="1"/>
</dbReference>
<keyword evidence="1" id="KW-0560">Oxidoreductase</keyword>
<organism evidence="3 4">
    <name type="scientific">Caballeronia calidae</name>
    <dbReference type="NCBI Taxonomy" id="1777139"/>
    <lineage>
        <taxon>Bacteria</taxon>
        <taxon>Pseudomonadati</taxon>
        <taxon>Pseudomonadota</taxon>
        <taxon>Betaproteobacteria</taxon>
        <taxon>Burkholderiales</taxon>
        <taxon>Burkholderiaceae</taxon>
        <taxon>Caballeronia</taxon>
    </lineage>
</organism>
<dbReference type="InterPro" id="IPR023210">
    <property type="entry name" value="NADP_OxRdtase_dom"/>
</dbReference>
<protein>
    <submittedName>
        <fullName evidence="3">Aldo/keto reductase</fullName>
    </submittedName>
</protein>
<reference evidence="3" key="1">
    <citation type="submission" date="2016-01" db="EMBL/GenBank/DDBJ databases">
        <authorList>
            <person name="Peeters C."/>
        </authorList>
    </citation>
    <scope>NUCLEOTIDE SEQUENCE</scope>
    <source>
        <strain evidence="3">LMG 29321</strain>
    </source>
</reference>
<dbReference type="RefSeq" id="WP_062603416.1">
    <property type="nucleotide sequence ID" value="NZ_FCOX02000004.1"/>
</dbReference>
<gene>
    <name evidence="3" type="ORF">AWB78_01368</name>
</gene>
<sequence>MKNRTLGKSNLEVSAIGLGCMSMSALYGPPADKQEMIKLIRSAHDRGVTLFDTAESYGPFINEELVGEALAPIRDHVVIATKFGFEIDQKTGERRGGTNSHPEHIKLVADACLKRLRTDHIDLFYQHRVDPNVPIEEVAGAVKDLIQAGKVKHFGLSEAGIQTIRRAHAVQEVTAVQSEYSLFWRGPEAELLPVLEELGIGFVPFSPLGAGFLTGKIDENTKFDPTDFRNNVPRFTPEARRANFALVDLVKSVAGRKGATPAQVALAWLLAQKSWIVPIPGTTKLLRLEENLGAVDLELTADDLNEINAAVSKIAITGERLPEAALKMTNR</sequence>
<dbReference type="GO" id="GO:0005737">
    <property type="term" value="C:cytoplasm"/>
    <property type="evidence" value="ECO:0007669"/>
    <property type="project" value="TreeGrafter"/>
</dbReference>
<dbReference type="PANTHER" id="PTHR43625:SF77">
    <property type="entry name" value="ALDO-KETO REDUCTASE"/>
    <property type="match status" value="1"/>
</dbReference>
<proteinExistence type="predicted"/>
<evidence type="ECO:0000313" key="4">
    <source>
        <dbReference type="Proteomes" id="UP000071859"/>
    </source>
</evidence>
<dbReference type="GO" id="GO:0016491">
    <property type="term" value="F:oxidoreductase activity"/>
    <property type="evidence" value="ECO:0007669"/>
    <property type="project" value="UniProtKB-KW"/>
</dbReference>
<evidence type="ECO:0000313" key="3">
    <source>
        <dbReference type="EMBL" id="SAK53852.1"/>
    </source>
</evidence>
<dbReference type="Pfam" id="PF00248">
    <property type="entry name" value="Aldo_ket_red"/>
    <property type="match status" value="1"/>
</dbReference>
<evidence type="ECO:0000256" key="1">
    <source>
        <dbReference type="ARBA" id="ARBA00023002"/>
    </source>
</evidence>
<dbReference type="InterPro" id="IPR050791">
    <property type="entry name" value="Aldo-Keto_reductase"/>
</dbReference>